<evidence type="ECO:0000313" key="5">
    <source>
        <dbReference type="Proteomes" id="UP000184423"/>
    </source>
</evidence>
<dbReference type="PANTHER" id="PTHR12304">
    <property type="entry name" value="INOSINE-URIDINE PREFERRING NUCLEOSIDE HYDROLASE"/>
    <property type="match status" value="1"/>
</dbReference>
<dbReference type="GO" id="GO:0005829">
    <property type="term" value="C:cytosol"/>
    <property type="evidence" value="ECO:0007669"/>
    <property type="project" value="TreeGrafter"/>
</dbReference>
<dbReference type="RefSeq" id="WP_073249510.1">
    <property type="nucleotide sequence ID" value="NZ_FQVG01000045.1"/>
</dbReference>
<dbReference type="NCBIfam" id="NF007761">
    <property type="entry name" value="PRK10443.1"/>
    <property type="match status" value="1"/>
</dbReference>
<accession>A0A1M5A091</accession>
<dbReference type="AlphaFoldDB" id="A0A1M5A091"/>
<dbReference type="GO" id="GO:0008477">
    <property type="term" value="F:purine nucleosidase activity"/>
    <property type="evidence" value="ECO:0007669"/>
    <property type="project" value="TreeGrafter"/>
</dbReference>
<keyword evidence="5" id="KW-1185">Reference proteome</keyword>
<dbReference type="EMBL" id="FQVG01000045">
    <property type="protein sequence ID" value="SHF23685.1"/>
    <property type="molecule type" value="Genomic_DNA"/>
</dbReference>
<keyword evidence="1 4" id="KW-0378">Hydrolase</keyword>
<organism evidence="4 5">
    <name type="scientific">Caloramator proteoclasticus DSM 10124</name>
    <dbReference type="NCBI Taxonomy" id="1121262"/>
    <lineage>
        <taxon>Bacteria</taxon>
        <taxon>Bacillati</taxon>
        <taxon>Bacillota</taxon>
        <taxon>Clostridia</taxon>
        <taxon>Eubacteriales</taxon>
        <taxon>Clostridiaceae</taxon>
        <taxon>Caloramator</taxon>
    </lineage>
</organism>
<evidence type="ECO:0000259" key="3">
    <source>
        <dbReference type="Pfam" id="PF01156"/>
    </source>
</evidence>
<dbReference type="GO" id="GO:0045437">
    <property type="term" value="F:uridine nucleosidase activity"/>
    <property type="evidence" value="ECO:0007669"/>
    <property type="project" value="UniProtKB-ARBA"/>
</dbReference>
<dbReference type="GO" id="GO:0006152">
    <property type="term" value="P:purine nucleoside catabolic process"/>
    <property type="evidence" value="ECO:0007669"/>
    <property type="project" value="TreeGrafter"/>
</dbReference>
<evidence type="ECO:0000256" key="1">
    <source>
        <dbReference type="ARBA" id="ARBA00022801"/>
    </source>
</evidence>
<dbReference type="Gene3D" id="3.90.245.10">
    <property type="entry name" value="Ribonucleoside hydrolase-like"/>
    <property type="match status" value="1"/>
</dbReference>
<dbReference type="InterPro" id="IPR023186">
    <property type="entry name" value="IUNH"/>
</dbReference>
<evidence type="ECO:0000313" key="4">
    <source>
        <dbReference type="EMBL" id="SHF23685.1"/>
    </source>
</evidence>
<dbReference type="CDD" id="cd02651">
    <property type="entry name" value="nuc_hydro_IU_UC_XIUA"/>
    <property type="match status" value="1"/>
</dbReference>
<dbReference type="PROSITE" id="PS01247">
    <property type="entry name" value="IUNH"/>
    <property type="match status" value="1"/>
</dbReference>
<dbReference type="InterPro" id="IPR015910">
    <property type="entry name" value="I/U_nuclsd_hydro_CS"/>
</dbReference>
<name>A0A1M5A091_9CLOT</name>
<reference evidence="5" key="1">
    <citation type="submission" date="2016-11" db="EMBL/GenBank/DDBJ databases">
        <authorList>
            <person name="Varghese N."/>
            <person name="Submissions S."/>
        </authorList>
    </citation>
    <scope>NUCLEOTIDE SEQUENCE [LARGE SCALE GENOMIC DNA]</scope>
    <source>
        <strain evidence="5">DSM 10124</strain>
    </source>
</reference>
<protein>
    <submittedName>
        <fullName evidence="4">Pyrimidine-specific ribonucleoside hydrolase</fullName>
    </submittedName>
</protein>
<feature type="domain" description="Inosine/uridine-preferring nucleoside hydrolase" evidence="3">
    <location>
        <begin position="6"/>
        <end position="303"/>
    </location>
</feature>
<dbReference type="Proteomes" id="UP000184423">
    <property type="component" value="Unassembled WGS sequence"/>
</dbReference>
<evidence type="ECO:0000256" key="2">
    <source>
        <dbReference type="ARBA" id="ARBA00023295"/>
    </source>
</evidence>
<dbReference type="InterPro" id="IPR036452">
    <property type="entry name" value="Ribo_hydro-like"/>
</dbReference>
<keyword evidence="2" id="KW-0326">Glycosidase</keyword>
<proteinExistence type="predicted"/>
<gene>
    <name evidence="4" type="ORF">SAMN02746091_02061</name>
</gene>
<sequence length="313" mass="34445">MNRKSVIIDCDPGHDDAIALLMAFASEKLDVKAVTVVAGNQTIEKTFKNALKVLSFAGINIEVSKGSEKPLFRNLIVAPEVHGDSGLDGPSIPDPILLPSKRNAVETIIDILNKSEDKVTIIPTGPLTNIAKVLLVYPEAKEKIERITMMGGSCIAGNWTPAAEFNILVDPEAAKIVFDSGIPITMCGLDVTHKAQIYRNEIEKIRNIGNKVATMVAELLDFFSKFHEQVNDKFGFKGSPLHDPVAVAAVIDPTLIKTKLCHVDIETKGEFTTGATVVDYYDVLQKQKNVEVALDIDRERFIELLYELLKKYN</sequence>
<dbReference type="Pfam" id="PF01156">
    <property type="entry name" value="IU_nuc_hydro"/>
    <property type="match status" value="1"/>
</dbReference>
<dbReference type="SUPFAM" id="SSF53590">
    <property type="entry name" value="Nucleoside hydrolase"/>
    <property type="match status" value="1"/>
</dbReference>
<dbReference type="PANTHER" id="PTHR12304:SF4">
    <property type="entry name" value="URIDINE NUCLEOSIDASE"/>
    <property type="match status" value="1"/>
</dbReference>
<dbReference type="InterPro" id="IPR001910">
    <property type="entry name" value="Inosine/uridine_hydrolase_dom"/>
</dbReference>